<evidence type="ECO:0000256" key="1">
    <source>
        <dbReference type="SAM" id="MobiDB-lite"/>
    </source>
</evidence>
<protein>
    <recommendedName>
        <fullName evidence="4">Aromatic ring-opening dioxygenase LigA</fullName>
    </recommendedName>
</protein>
<feature type="transmembrane region" description="Helical" evidence="2">
    <location>
        <begin position="161"/>
        <end position="181"/>
    </location>
</feature>
<accession>A0AAU7V9U1</accession>
<evidence type="ECO:0000313" key="3">
    <source>
        <dbReference type="EMBL" id="XBW08802.1"/>
    </source>
</evidence>
<proteinExistence type="predicted"/>
<reference evidence="3" key="1">
    <citation type="submission" date="2023-11" db="EMBL/GenBank/DDBJ databases">
        <title>Scrofimicrobium hongkongense sp. nov., isolated from a patient with peritonitis.</title>
        <authorList>
            <person name="Lao H.Y."/>
            <person name="Wong A.Y.P."/>
            <person name="Ng T.L."/>
            <person name="Wong R.Y.L."/>
            <person name="Yau M.C.Y."/>
            <person name="Lam J.Y.W."/>
            <person name="Siu G.K.H."/>
        </authorList>
    </citation>
    <scope>NUCLEOTIDE SEQUENCE</scope>
    <source>
        <strain evidence="3">R131</strain>
    </source>
</reference>
<keyword evidence="2" id="KW-0472">Membrane</keyword>
<dbReference type="KEGG" id="sapp:SAC06_04395"/>
<organism evidence="3">
    <name type="scientific">Scrofimicrobium appendicitidis</name>
    <dbReference type="NCBI Taxonomy" id="3079930"/>
    <lineage>
        <taxon>Bacteria</taxon>
        <taxon>Bacillati</taxon>
        <taxon>Actinomycetota</taxon>
        <taxon>Actinomycetes</taxon>
        <taxon>Actinomycetales</taxon>
        <taxon>Actinomycetaceae</taxon>
        <taxon>Scrofimicrobium</taxon>
    </lineage>
</organism>
<evidence type="ECO:0000256" key="2">
    <source>
        <dbReference type="SAM" id="Phobius"/>
    </source>
</evidence>
<dbReference type="AlphaFoldDB" id="A0AAU7V9U1"/>
<dbReference type="EMBL" id="CP138335">
    <property type="protein sequence ID" value="XBW08802.1"/>
    <property type="molecule type" value="Genomic_DNA"/>
</dbReference>
<feature type="transmembrane region" description="Helical" evidence="2">
    <location>
        <begin position="61"/>
        <end position="82"/>
    </location>
</feature>
<gene>
    <name evidence="3" type="ORF">SAC06_04395</name>
</gene>
<name>A0AAU7V9U1_9ACTO</name>
<feature type="region of interest" description="Disordered" evidence="1">
    <location>
        <begin position="1"/>
        <end position="52"/>
    </location>
</feature>
<keyword evidence="2" id="KW-1133">Transmembrane helix</keyword>
<dbReference type="RefSeq" id="WP_350259002.1">
    <property type="nucleotide sequence ID" value="NZ_CP138335.1"/>
</dbReference>
<evidence type="ECO:0008006" key="4">
    <source>
        <dbReference type="Google" id="ProtNLM"/>
    </source>
</evidence>
<sequence length="186" mass="19104">MTYNPSTDQTDPDYLPGTQPLPTTGSQLPGEPMGGSAEHLEPDPGPEVGARARSGRAVDQFLQVGAVVILALCLAAGAWIAFGSVAQPSLGPIPYQQLNQHTAMQAYGGDAYTGIQNAAADTANAVTNGVNSLNQTQVAAARAAADYQGELLAAQFAPLRYGVAVIIVAAGLINLTVTLAFTGRRV</sequence>
<keyword evidence="2" id="KW-0812">Transmembrane</keyword>